<feature type="transmembrane region" description="Helical" evidence="1">
    <location>
        <begin position="36"/>
        <end position="56"/>
    </location>
</feature>
<organism evidence="2">
    <name type="scientific">freshwater metagenome</name>
    <dbReference type="NCBI Taxonomy" id="449393"/>
    <lineage>
        <taxon>unclassified sequences</taxon>
        <taxon>metagenomes</taxon>
        <taxon>ecological metagenomes</taxon>
    </lineage>
</organism>
<feature type="transmembrane region" description="Helical" evidence="1">
    <location>
        <begin position="110"/>
        <end position="134"/>
    </location>
</feature>
<dbReference type="InterPro" id="IPR007563">
    <property type="entry name" value="DUF554"/>
</dbReference>
<keyword evidence="1" id="KW-0812">Transmembrane</keyword>
<feature type="transmembrane region" description="Helical" evidence="1">
    <location>
        <begin position="222"/>
        <end position="240"/>
    </location>
</feature>
<proteinExistence type="predicted"/>
<keyword evidence="1" id="KW-0472">Membrane</keyword>
<evidence type="ECO:0000313" key="2">
    <source>
        <dbReference type="EMBL" id="CAB4339982.1"/>
    </source>
</evidence>
<feature type="transmembrane region" description="Helical" evidence="1">
    <location>
        <begin position="68"/>
        <end position="89"/>
    </location>
</feature>
<name>A0A6J5ZFM0_9ZZZZ</name>
<dbReference type="Pfam" id="PF04474">
    <property type="entry name" value="DUF554"/>
    <property type="match status" value="1"/>
</dbReference>
<protein>
    <submittedName>
        <fullName evidence="2">Unannotated protein</fullName>
    </submittedName>
</protein>
<feature type="transmembrane region" description="Helical" evidence="1">
    <location>
        <begin position="6"/>
        <end position="24"/>
    </location>
</feature>
<sequence length="243" mass="25313">MFIGAGTLINLAAIVAGASLGVLAGGRLKSATQKSITDVLGLITALGAVSALMPLWSSDFTKELPDGAPLLTILVTMLLGALIGHALNIESRLDNFGEALRKRFKASNESPFLEGFVTASLLFVIGPLAILGSISDGASQGIDQLILKSSLDFFASMAFASTLGWGVAASIIPLAMYQGAWTVIGYFAGNVLEPYQIDAMTICGGLMLISIALRLLDIKKIAVGNLLPALFLAPIIVTIVHNL</sequence>
<gene>
    <name evidence="2" type="ORF">UFOPK3775_00835</name>
</gene>
<reference evidence="2" key="1">
    <citation type="submission" date="2020-05" db="EMBL/GenBank/DDBJ databases">
        <authorList>
            <person name="Chiriac C."/>
            <person name="Salcher M."/>
            <person name="Ghai R."/>
            <person name="Kavagutti S V."/>
        </authorList>
    </citation>
    <scope>NUCLEOTIDE SEQUENCE</scope>
</reference>
<accession>A0A6J5ZFM0</accession>
<dbReference type="PANTHER" id="PTHR36111:SF2">
    <property type="entry name" value="INNER MEMBRANE PROTEIN"/>
    <property type="match status" value="1"/>
</dbReference>
<evidence type="ECO:0000256" key="1">
    <source>
        <dbReference type="SAM" id="Phobius"/>
    </source>
</evidence>
<keyword evidence="1" id="KW-1133">Transmembrane helix</keyword>
<dbReference type="AlphaFoldDB" id="A0A6J5ZFM0"/>
<feature type="transmembrane region" description="Helical" evidence="1">
    <location>
        <begin position="154"/>
        <end position="176"/>
    </location>
</feature>
<dbReference type="PANTHER" id="PTHR36111">
    <property type="entry name" value="INNER MEMBRANE PROTEIN-RELATED"/>
    <property type="match status" value="1"/>
</dbReference>
<dbReference type="EMBL" id="CAESAK010000106">
    <property type="protein sequence ID" value="CAB4339982.1"/>
    <property type="molecule type" value="Genomic_DNA"/>
</dbReference>